<gene>
    <name evidence="1" type="ORF">CYMTET_20018</name>
</gene>
<protein>
    <submittedName>
        <fullName evidence="1">Uncharacterized protein</fullName>
    </submittedName>
</protein>
<dbReference type="Proteomes" id="UP001190700">
    <property type="component" value="Unassembled WGS sequence"/>
</dbReference>
<accession>A0AAE0G513</accession>
<evidence type="ECO:0000313" key="2">
    <source>
        <dbReference type="Proteomes" id="UP001190700"/>
    </source>
</evidence>
<organism evidence="1 2">
    <name type="scientific">Cymbomonas tetramitiformis</name>
    <dbReference type="NCBI Taxonomy" id="36881"/>
    <lineage>
        <taxon>Eukaryota</taxon>
        <taxon>Viridiplantae</taxon>
        <taxon>Chlorophyta</taxon>
        <taxon>Pyramimonadophyceae</taxon>
        <taxon>Pyramimonadales</taxon>
        <taxon>Pyramimonadaceae</taxon>
        <taxon>Cymbomonas</taxon>
    </lineage>
</organism>
<dbReference type="AlphaFoldDB" id="A0AAE0G513"/>
<name>A0AAE0G513_9CHLO</name>
<proteinExistence type="predicted"/>
<comment type="caution">
    <text evidence="1">The sequence shown here is derived from an EMBL/GenBank/DDBJ whole genome shotgun (WGS) entry which is preliminary data.</text>
</comment>
<evidence type="ECO:0000313" key="1">
    <source>
        <dbReference type="EMBL" id="KAK3271648.1"/>
    </source>
</evidence>
<reference evidence="1 2" key="1">
    <citation type="journal article" date="2015" name="Genome Biol. Evol.">
        <title>Comparative Genomics of a Bacterivorous Green Alga Reveals Evolutionary Causalities and Consequences of Phago-Mixotrophic Mode of Nutrition.</title>
        <authorList>
            <person name="Burns J.A."/>
            <person name="Paasch A."/>
            <person name="Narechania A."/>
            <person name="Kim E."/>
        </authorList>
    </citation>
    <scope>NUCLEOTIDE SEQUENCE [LARGE SCALE GENOMIC DNA]</scope>
    <source>
        <strain evidence="1 2">PLY_AMNH</strain>
    </source>
</reference>
<dbReference type="EMBL" id="LGRX02009498">
    <property type="protein sequence ID" value="KAK3271648.1"/>
    <property type="molecule type" value="Genomic_DNA"/>
</dbReference>
<sequence length="134" mass="13496">MPSVPAGVRLRGVTGVGICGSSAAVRVAPAVVSAGGIESDVDVSAYGSHVEEDSGSDGDDVLAKLHKITDKVHDVGRRAGVSFSQVSVPRLTQATVAVQAATVLTSRPAGQVVPTGDCYRAGDSTGRPAHFASK</sequence>
<keyword evidence="2" id="KW-1185">Reference proteome</keyword>